<reference evidence="2" key="3">
    <citation type="submission" date="2015-04" db="UniProtKB">
        <authorList>
            <consortium name="EnsemblPlants"/>
        </authorList>
    </citation>
    <scope>IDENTIFICATION</scope>
    <source>
        <strain evidence="2">cv. Jemalong A17</strain>
    </source>
</reference>
<dbReference type="GO" id="GO:0005634">
    <property type="term" value="C:nucleus"/>
    <property type="evidence" value="ECO:0000318"/>
    <property type="project" value="GO_Central"/>
</dbReference>
<keyword evidence="3" id="KW-1185">Reference proteome</keyword>
<dbReference type="AlphaFoldDB" id="G7K1Y3"/>
<name>G7K1Y3_MEDTR</name>
<protein>
    <submittedName>
        <fullName evidence="1 2">Uncharacterized protein</fullName>
    </submittedName>
</protein>
<dbReference type="GO" id="GO:0006396">
    <property type="term" value="P:RNA processing"/>
    <property type="evidence" value="ECO:0000318"/>
    <property type="project" value="GO_Central"/>
</dbReference>
<accession>G7K1Y3</accession>
<dbReference type="HOGENOM" id="CLU_938018_0_0_1"/>
<evidence type="ECO:0000313" key="2">
    <source>
        <dbReference type="EnsemblPlants" id="AES99331"/>
    </source>
</evidence>
<dbReference type="GO" id="GO:0003725">
    <property type="term" value="F:double-stranded RNA binding"/>
    <property type="evidence" value="ECO:0000318"/>
    <property type="project" value="GO_Central"/>
</dbReference>
<dbReference type="Proteomes" id="UP000002051">
    <property type="component" value="Chromosome 5"/>
</dbReference>
<reference evidence="1 3" key="2">
    <citation type="journal article" date="2014" name="BMC Genomics">
        <title>An improved genome release (version Mt4.0) for the model legume Medicago truncatula.</title>
        <authorList>
            <person name="Tang H."/>
            <person name="Krishnakumar V."/>
            <person name="Bidwell S."/>
            <person name="Rosen B."/>
            <person name="Chan A."/>
            <person name="Zhou S."/>
            <person name="Gentzbittel L."/>
            <person name="Childs K.L."/>
            <person name="Yandell M."/>
            <person name="Gundlach H."/>
            <person name="Mayer K.F."/>
            <person name="Schwartz D.C."/>
            <person name="Town C.D."/>
        </authorList>
    </citation>
    <scope>GENOME REANNOTATION</scope>
    <source>
        <strain evidence="2 3">cv. Jemalong A17</strain>
    </source>
</reference>
<dbReference type="GO" id="GO:0010468">
    <property type="term" value="P:regulation of gene expression"/>
    <property type="evidence" value="ECO:0000318"/>
    <property type="project" value="GO_Central"/>
</dbReference>
<dbReference type="EnsemblPlants" id="AES99331">
    <property type="protein sequence ID" value="AES99331"/>
    <property type="gene ID" value="MTR_5g079480"/>
</dbReference>
<dbReference type="PaxDb" id="3880-AES99331"/>
<dbReference type="GO" id="GO:0004525">
    <property type="term" value="F:ribonuclease III activity"/>
    <property type="evidence" value="ECO:0000318"/>
    <property type="project" value="GO_Central"/>
</dbReference>
<evidence type="ECO:0000313" key="1">
    <source>
        <dbReference type="EMBL" id="AES99331.1"/>
    </source>
</evidence>
<evidence type="ECO:0000313" key="3">
    <source>
        <dbReference type="Proteomes" id="UP000002051"/>
    </source>
</evidence>
<organism evidence="1 3">
    <name type="scientific">Medicago truncatula</name>
    <name type="common">Barrel medic</name>
    <name type="synonym">Medicago tribuloides</name>
    <dbReference type="NCBI Taxonomy" id="3880"/>
    <lineage>
        <taxon>Eukaryota</taxon>
        <taxon>Viridiplantae</taxon>
        <taxon>Streptophyta</taxon>
        <taxon>Embryophyta</taxon>
        <taxon>Tracheophyta</taxon>
        <taxon>Spermatophyta</taxon>
        <taxon>Magnoliopsida</taxon>
        <taxon>eudicotyledons</taxon>
        <taxon>Gunneridae</taxon>
        <taxon>Pentapetalae</taxon>
        <taxon>rosids</taxon>
        <taxon>fabids</taxon>
        <taxon>Fabales</taxon>
        <taxon>Fabaceae</taxon>
        <taxon>Papilionoideae</taxon>
        <taxon>50 kb inversion clade</taxon>
        <taxon>NPAAA clade</taxon>
        <taxon>Hologalegina</taxon>
        <taxon>IRL clade</taxon>
        <taxon>Trifolieae</taxon>
        <taxon>Medicago</taxon>
    </lineage>
</organism>
<sequence>MFGDSEAVYTIDNIIVGDLNCEEPNLQSSRRFLLQIMLLPFILFPSKSQKAMIILVFGNSEVVHTIDNIIDGDLNWYSSAIRATSWPAAFRWKKVSCEVKINPSTITLDLYAGTWVYPKLRERNSGCFMFDFRSNMKHPKFLSCNLGSIQAPSYRSTVMVDGLIFISQLTFFHQKVVDQEVARIALEYLTKKINDEAYSIRSEAHYDHKSPPKPNLSLTTLSSIFLSFYPTQPHHRPPDHHHHHPHGSSIVVNQGHIIVLHTILVDLRDGQKALIIPVLGDYEVVHTIDNITYRDLN</sequence>
<dbReference type="STRING" id="3880.G7K1Y3"/>
<gene>
    <name evidence="1" type="ordered locus">MTR_5g079480</name>
</gene>
<reference evidence="1 3" key="1">
    <citation type="journal article" date="2011" name="Nature">
        <title>The Medicago genome provides insight into the evolution of rhizobial symbioses.</title>
        <authorList>
            <person name="Young N.D."/>
            <person name="Debelle F."/>
            <person name="Oldroyd G.E."/>
            <person name="Geurts R."/>
            <person name="Cannon S.B."/>
            <person name="Udvardi M.K."/>
            <person name="Benedito V.A."/>
            <person name="Mayer K.F."/>
            <person name="Gouzy J."/>
            <person name="Schoof H."/>
            <person name="Van de Peer Y."/>
            <person name="Proost S."/>
            <person name="Cook D.R."/>
            <person name="Meyers B.C."/>
            <person name="Spannagl M."/>
            <person name="Cheung F."/>
            <person name="De Mita S."/>
            <person name="Krishnakumar V."/>
            <person name="Gundlach H."/>
            <person name="Zhou S."/>
            <person name="Mudge J."/>
            <person name="Bharti A.K."/>
            <person name="Murray J.D."/>
            <person name="Naoumkina M.A."/>
            <person name="Rosen B."/>
            <person name="Silverstein K.A."/>
            <person name="Tang H."/>
            <person name="Rombauts S."/>
            <person name="Zhao P.X."/>
            <person name="Zhou P."/>
            <person name="Barbe V."/>
            <person name="Bardou P."/>
            <person name="Bechner M."/>
            <person name="Bellec A."/>
            <person name="Berger A."/>
            <person name="Berges H."/>
            <person name="Bidwell S."/>
            <person name="Bisseling T."/>
            <person name="Choisne N."/>
            <person name="Couloux A."/>
            <person name="Denny R."/>
            <person name="Deshpande S."/>
            <person name="Dai X."/>
            <person name="Doyle J.J."/>
            <person name="Dudez A.M."/>
            <person name="Farmer A.D."/>
            <person name="Fouteau S."/>
            <person name="Franken C."/>
            <person name="Gibelin C."/>
            <person name="Gish J."/>
            <person name="Goldstein S."/>
            <person name="Gonzalez A.J."/>
            <person name="Green P.J."/>
            <person name="Hallab A."/>
            <person name="Hartog M."/>
            <person name="Hua A."/>
            <person name="Humphray S.J."/>
            <person name="Jeong D.H."/>
            <person name="Jing Y."/>
            <person name="Jocker A."/>
            <person name="Kenton S.M."/>
            <person name="Kim D.J."/>
            <person name="Klee K."/>
            <person name="Lai H."/>
            <person name="Lang C."/>
            <person name="Lin S."/>
            <person name="Macmil S.L."/>
            <person name="Magdelenat G."/>
            <person name="Matthews L."/>
            <person name="McCorrison J."/>
            <person name="Monaghan E.L."/>
            <person name="Mun J.H."/>
            <person name="Najar F.Z."/>
            <person name="Nicholson C."/>
            <person name="Noirot C."/>
            <person name="O'Bleness M."/>
            <person name="Paule C.R."/>
            <person name="Poulain J."/>
            <person name="Prion F."/>
            <person name="Qin B."/>
            <person name="Qu C."/>
            <person name="Retzel E.F."/>
            <person name="Riddle C."/>
            <person name="Sallet E."/>
            <person name="Samain S."/>
            <person name="Samson N."/>
            <person name="Sanders I."/>
            <person name="Saurat O."/>
            <person name="Scarpelli C."/>
            <person name="Schiex T."/>
            <person name="Segurens B."/>
            <person name="Severin A.J."/>
            <person name="Sherrier D.J."/>
            <person name="Shi R."/>
            <person name="Sims S."/>
            <person name="Singer S.R."/>
            <person name="Sinharoy S."/>
            <person name="Sterck L."/>
            <person name="Viollet A."/>
            <person name="Wang B.B."/>
            <person name="Wang K."/>
            <person name="Wang M."/>
            <person name="Wang X."/>
            <person name="Warfsmann J."/>
            <person name="Weissenbach J."/>
            <person name="White D.D."/>
            <person name="White J.D."/>
            <person name="Wiley G.B."/>
            <person name="Wincker P."/>
            <person name="Xing Y."/>
            <person name="Yang L."/>
            <person name="Yao Z."/>
            <person name="Ying F."/>
            <person name="Zhai J."/>
            <person name="Zhou L."/>
            <person name="Zuber A."/>
            <person name="Denarie J."/>
            <person name="Dixon R.A."/>
            <person name="May G.D."/>
            <person name="Schwartz D.C."/>
            <person name="Rogers J."/>
            <person name="Quetier F."/>
            <person name="Town C.D."/>
            <person name="Roe B.A."/>
        </authorList>
    </citation>
    <scope>NUCLEOTIDE SEQUENCE [LARGE SCALE GENOMIC DNA]</scope>
    <source>
        <strain evidence="1">A17</strain>
        <strain evidence="2 3">cv. Jemalong A17</strain>
    </source>
</reference>
<dbReference type="EMBL" id="CM001221">
    <property type="protein sequence ID" value="AES99331.1"/>
    <property type="molecule type" value="Genomic_DNA"/>
</dbReference>
<proteinExistence type="predicted"/>